<dbReference type="InterPro" id="IPR000210">
    <property type="entry name" value="BTB/POZ_dom"/>
</dbReference>
<keyword evidence="4" id="KW-1185">Reference proteome</keyword>
<reference evidence="3" key="1">
    <citation type="submission" date="2023-03" db="EMBL/GenBank/DDBJ databases">
        <title>Massive genome expansion in bonnet fungi (Mycena s.s.) driven by repeated elements and novel gene families across ecological guilds.</title>
        <authorList>
            <consortium name="Lawrence Berkeley National Laboratory"/>
            <person name="Harder C.B."/>
            <person name="Miyauchi S."/>
            <person name="Viragh M."/>
            <person name="Kuo A."/>
            <person name="Thoen E."/>
            <person name="Andreopoulos B."/>
            <person name="Lu D."/>
            <person name="Skrede I."/>
            <person name="Drula E."/>
            <person name="Henrissat B."/>
            <person name="Morin E."/>
            <person name="Kohler A."/>
            <person name="Barry K."/>
            <person name="LaButti K."/>
            <person name="Morin E."/>
            <person name="Salamov A."/>
            <person name="Lipzen A."/>
            <person name="Mereny Z."/>
            <person name="Hegedus B."/>
            <person name="Baldrian P."/>
            <person name="Stursova M."/>
            <person name="Weitz H."/>
            <person name="Taylor A."/>
            <person name="Grigoriev I.V."/>
            <person name="Nagy L.G."/>
            <person name="Martin F."/>
            <person name="Kauserud H."/>
        </authorList>
    </citation>
    <scope>NUCLEOTIDE SEQUENCE</scope>
    <source>
        <strain evidence="3">9284</strain>
    </source>
</reference>
<comment type="caution">
    <text evidence="3">The sequence shown here is derived from an EMBL/GenBank/DDBJ whole genome shotgun (WGS) entry which is preliminary data.</text>
</comment>
<organism evidence="3 4">
    <name type="scientific">Roridomyces roridus</name>
    <dbReference type="NCBI Taxonomy" id="1738132"/>
    <lineage>
        <taxon>Eukaryota</taxon>
        <taxon>Fungi</taxon>
        <taxon>Dikarya</taxon>
        <taxon>Basidiomycota</taxon>
        <taxon>Agaricomycotina</taxon>
        <taxon>Agaricomycetes</taxon>
        <taxon>Agaricomycetidae</taxon>
        <taxon>Agaricales</taxon>
        <taxon>Marasmiineae</taxon>
        <taxon>Mycenaceae</taxon>
        <taxon>Roridomyces</taxon>
    </lineage>
</organism>
<dbReference type="Pfam" id="PF00651">
    <property type="entry name" value="BTB"/>
    <property type="match status" value="1"/>
</dbReference>
<dbReference type="EMBL" id="JARKIF010000031">
    <property type="protein sequence ID" value="KAJ7612066.1"/>
    <property type="molecule type" value="Genomic_DNA"/>
</dbReference>
<evidence type="ECO:0000313" key="3">
    <source>
        <dbReference type="EMBL" id="KAJ7612066.1"/>
    </source>
</evidence>
<proteinExistence type="predicted"/>
<dbReference type="Gene3D" id="3.30.710.10">
    <property type="entry name" value="Potassium Channel Kv1.1, Chain A"/>
    <property type="match status" value="1"/>
</dbReference>
<evidence type="ECO:0000313" key="2">
    <source>
        <dbReference type="EMBL" id="KAJ7604131.1"/>
    </source>
</evidence>
<dbReference type="PROSITE" id="PS50097">
    <property type="entry name" value="BTB"/>
    <property type="match status" value="1"/>
</dbReference>
<dbReference type="InterPro" id="IPR011333">
    <property type="entry name" value="SKP1/BTB/POZ_sf"/>
</dbReference>
<dbReference type="SMART" id="SM00225">
    <property type="entry name" value="BTB"/>
    <property type="match status" value="1"/>
</dbReference>
<gene>
    <name evidence="3" type="ORF">FB45DRAFT_939791</name>
    <name evidence="2" type="ORF">FB45DRAFT_957973</name>
</gene>
<dbReference type="EMBL" id="JARKIF010000115">
    <property type="protein sequence ID" value="KAJ7604131.1"/>
    <property type="molecule type" value="Genomic_DNA"/>
</dbReference>
<evidence type="ECO:0000259" key="1">
    <source>
        <dbReference type="PROSITE" id="PS50097"/>
    </source>
</evidence>
<dbReference type="AlphaFoldDB" id="A0AAD7B695"/>
<protein>
    <recommendedName>
        <fullName evidence="1">BTB domain-containing protein</fullName>
    </recommendedName>
</protein>
<sequence length="335" mass="38189">MQVDNTPHRHPELWFDDGSIVIQAENTQFRVHRSILAARSPVFKDMLSFPQPLDAELVEGCPLVHLHDSAAELSVFLRAIFNSEFFMPFPVGTEFDIIVGVLRLSHKYEVEYLRRRALVHLSSGYATTLSKWDRIVHYIPTADNDRVPAMDIITWEWPRDPSYLAVLIPLVGEVGARWMLPSVFYHLSSRLAAFTPRRETLQDILNTIDDQIAFLRGHGIQSHSTFAEILTCLFEKMDDSCPSPLACAQARLFGIDAASKETGPFPCSPLEVWDETTWKAFENYHLCSVCLPSLKAKHKAAREKFWQELPGHYGLPPWEELEKLKADEIGTSWIA</sequence>
<dbReference type="CDD" id="cd18186">
    <property type="entry name" value="BTB_POZ_ZBTB_KLHL-like"/>
    <property type="match status" value="1"/>
</dbReference>
<dbReference type="Proteomes" id="UP001221142">
    <property type="component" value="Unassembled WGS sequence"/>
</dbReference>
<accession>A0AAD7B695</accession>
<feature type="domain" description="BTB" evidence="1">
    <location>
        <begin position="16"/>
        <end position="89"/>
    </location>
</feature>
<dbReference type="SUPFAM" id="SSF54695">
    <property type="entry name" value="POZ domain"/>
    <property type="match status" value="1"/>
</dbReference>
<name>A0AAD7B695_9AGAR</name>
<evidence type="ECO:0000313" key="4">
    <source>
        <dbReference type="Proteomes" id="UP001221142"/>
    </source>
</evidence>